<dbReference type="AlphaFoldDB" id="A0A1J5N3M9"/>
<dbReference type="OrthoDB" id="9788409at2"/>
<evidence type="ECO:0008006" key="3">
    <source>
        <dbReference type="Google" id="ProtNLM"/>
    </source>
</evidence>
<comment type="caution">
    <text evidence="1">The sequence shown here is derived from an EMBL/GenBank/DDBJ whole genome shotgun (WGS) entry which is preliminary data.</text>
</comment>
<dbReference type="GO" id="GO:0005829">
    <property type="term" value="C:cytosol"/>
    <property type="evidence" value="ECO:0007669"/>
    <property type="project" value="TreeGrafter"/>
</dbReference>
<gene>
    <name evidence="1" type="ORF">BerOc1_01357</name>
</gene>
<dbReference type="Proteomes" id="UP000181901">
    <property type="component" value="Unassembled WGS sequence"/>
</dbReference>
<keyword evidence="2" id="KW-1185">Reference proteome</keyword>
<proteinExistence type="predicted"/>
<dbReference type="Pfam" id="PF05981">
    <property type="entry name" value="CreA"/>
    <property type="match status" value="1"/>
</dbReference>
<dbReference type="EMBL" id="LKAQ01000004">
    <property type="protein sequence ID" value="OIQ49432.1"/>
    <property type="molecule type" value="Genomic_DNA"/>
</dbReference>
<dbReference type="InterPro" id="IPR010292">
    <property type="entry name" value="Uncharacterised_CreA"/>
</dbReference>
<dbReference type="RefSeq" id="WP_071544948.1">
    <property type="nucleotide sequence ID" value="NZ_LKAQ01000004.1"/>
</dbReference>
<sequence length="169" mass="18720">MHSLDFLKNRRRKRTRLIRALLLVLLACGLFPAPVASEVIGSVDTVFHMFSRDDDIVVEAFDDPDVAGVTCYLSRARKGGVKGMIGVAEDPSDASLMCLATGDIEVPDRVRSGKADGDKVFRKGTSLVFKSMQVVRFYDQKRDVLVYMVYSDRVVEGSPKNSITCVKVQ</sequence>
<accession>A0A1J5N3M9</accession>
<dbReference type="PANTHER" id="PTHR37952">
    <property type="match status" value="1"/>
</dbReference>
<dbReference type="PANTHER" id="PTHR37952:SF2">
    <property type="entry name" value="PROTEIN CREA"/>
    <property type="match status" value="1"/>
</dbReference>
<evidence type="ECO:0000313" key="1">
    <source>
        <dbReference type="EMBL" id="OIQ49432.1"/>
    </source>
</evidence>
<name>A0A1J5N3M9_9BACT</name>
<protein>
    <recommendedName>
        <fullName evidence="3">CreA protein</fullName>
    </recommendedName>
</protein>
<reference evidence="1 2" key="1">
    <citation type="submission" date="2015-09" db="EMBL/GenBank/DDBJ databases">
        <title>Genome of Desulfovibrio dechloracetivorans BerOc1, a mercury methylating strain isolated from highly hydrocarbons and metals contaminated coastal sediments.</title>
        <authorList>
            <person name="Goni Urriza M."/>
            <person name="Gassie C."/>
            <person name="Bouchez O."/>
            <person name="Klopp C."/>
            <person name="Ranchou-Peyruse A."/>
            <person name="Remy G."/>
        </authorList>
    </citation>
    <scope>NUCLEOTIDE SEQUENCE [LARGE SCALE GENOMIC DNA]</scope>
    <source>
        <strain evidence="1 2">BerOc1</strain>
    </source>
</reference>
<dbReference type="PIRSF" id="PIRSF003174">
    <property type="entry name" value="CreA"/>
    <property type="match status" value="1"/>
</dbReference>
<organism evidence="1 2">
    <name type="scientific">Pseudodesulfovibrio hydrargyri</name>
    <dbReference type="NCBI Taxonomy" id="2125990"/>
    <lineage>
        <taxon>Bacteria</taxon>
        <taxon>Pseudomonadati</taxon>
        <taxon>Thermodesulfobacteriota</taxon>
        <taxon>Desulfovibrionia</taxon>
        <taxon>Desulfovibrionales</taxon>
        <taxon>Desulfovibrionaceae</taxon>
    </lineage>
</organism>
<evidence type="ECO:0000313" key="2">
    <source>
        <dbReference type="Proteomes" id="UP000181901"/>
    </source>
</evidence>